<name>A0A078AL19_STYLE</name>
<keyword evidence="2" id="KW-0812">Transmembrane</keyword>
<feature type="transmembrane region" description="Helical" evidence="2">
    <location>
        <begin position="427"/>
        <end position="448"/>
    </location>
</feature>
<feature type="transmembrane region" description="Helical" evidence="2">
    <location>
        <begin position="392"/>
        <end position="415"/>
    </location>
</feature>
<dbReference type="EMBL" id="CCKQ01011040">
    <property type="protein sequence ID" value="CDW82576.1"/>
    <property type="molecule type" value="Genomic_DNA"/>
</dbReference>
<evidence type="ECO:0008006" key="5">
    <source>
        <dbReference type="Google" id="ProtNLM"/>
    </source>
</evidence>
<gene>
    <name evidence="3" type="primary">Contig12361.g617</name>
    <name evidence="3" type="ORF">STYLEM_11609</name>
</gene>
<protein>
    <recommendedName>
        <fullName evidence="5">Transmembrane protein</fullName>
    </recommendedName>
</protein>
<sequence>MITNQINNVNSLNVTADILPSNSPAICNTRQTLPTIVPSTYYIDYEVQFGSSIDIILNPYFLISTCSIYTITDYTIYSYVINSSSVRVIYQNYGTYQGRKIRVYVDDETYPTYNYRIFWRITLSDGSYVETDTITIRFKQSSISEAIQEELKLIQINETQTAPYLKGQIQDGVTQNYDLLTWNDNQISIPGNESVTANGAVVLDQNSNQTSNQVGPNIVKLQLRLVRINQQGELKCSFNNPVYQQMLIDNKLIQESLEIRYYRKDVMNNALIKDEKFYISKYTNQSIKRNYITNRVYIPQQVSPGEAAILNQASNVVTQTLNINIFSNIALNLFTTTMFKLIFDTINFDLIDVEELNQNLFLLKNLNDFEREQFSENFDLMGLESFDFIENILISAFAIGIILLILPLLIVIGALKKFKPFDKPDQNIIEIFNESMVLAIITMSALFLQLDSSHDGIRKSIALKSNKIRKNGTSVETEKDLIIKSKKDIQLETIKEDFYEDENETCQDKETPRDFEKLIGIKPLRIFDFRMRRFQKYEDKKKSQEKQTSNSKNQIIVSRQIKKKSQSNQIKQTNQF</sequence>
<evidence type="ECO:0000313" key="3">
    <source>
        <dbReference type="EMBL" id="CDW82576.1"/>
    </source>
</evidence>
<keyword evidence="2" id="KW-1133">Transmembrane helix</keyword>
<keyword evidence="2" id="KW-0472">Membrane</keyword>
<dbReference type="AlphaFoldDB" id="A0A078AL19"/>
<organism evidence="3 4">
    <name type="scientific">Stylonychia lemnae</name>
    <name type="common">Ciliate</name>
    <dbReference type="NCBI Taxonomy" id="5949"/>
    <lineage>
        <taxon>Eukaryota</taxon>
        <taxon>Sar</taxon>
        <taxon>Alveolata</taxon>
        <taxon>Ciliophora</taxon>
        <taxon>Intramacronucleata</taxon>
        <taxon>Spirotrichea</taxon>
        <taxon>Stichotrichia</taxon>
        <taxon>Sporadotrichida</taxon>
        <taxon>Oxytrichidae</taxon>
        <taxon>Stylonychinae</taxon>
        <taxon>Stylonychia</taxon>
    </lineage>
</organism>
<feature type="region of interest" description="Disordered" evidence="1">
    <location>
        <begin position="538"/>
        <end position="576"/>
    </location>
</feature>
<feature type="compositionally biased region" description="Polar residues" evidence="1">
    <location>
        <begin position="546"/>
        <end position="557"/>
    </location>
</feature>
<accession>A0A078AL19</accession>
<reference evidence="3 4" key="1">
    <citation type="submission" date="2014-06" db="EMBL/GenBank/DDBJ databases">
        <authorList>
            <person name="Swart Estienne"/>
        </authorList>
    </citation>
    <scope>NUCLEOTIDE SEQUENCE [LARGE SCALE GENOMIC DNA]</scope>
    <source>
        <strain evidence="3 4">130c</strain>
    </source>
</reference>
<evidence type="ECO:0000256" key="1">
    <source>
        <dbReference type="SAM" id="MobiDB-lite"/>
    </source>
</evidence>
<dbReference type="Proteomes" id="UP000039865">
    <property type="component" value="Unassembled WGS sequence"/>
</dbReference>
<proteinExistence type="predicted"/>
<evidence type="ECO:0000256" key="2">
    <source>
        <dbReference type="SAM" id="Phobius"/>
    </source>
</evidence>
<dbReference type="InParanoid" id="A0A078AL19"/>
<evidence type="ECO:0000313" key="4">
    <source>
        <dbReference type="Proteomes" id="UP000039865"/>
    </source>
</evidence>
<feature type="compositionally biased region" description="Low complexity" evidence="1">
    <location>
        <begin position="566"/>
        <end position="576"/>
    </location>
</feature>
<keyword evidence="4" id="KW-1185">Reference proteome</keyword>